<keyword evidence="1" id="KW-1133">Transmembrane helix</keyword>
<dbReference type="PANTHER" id="PTHR22911">
    <property type="entry name" value="ACYL-MALONYL CONDENSING ENZYME-RELATED"/>
    <property type="match status" value="1"/>
</dbReference>
<accession>A0ABY5GYE3</accession>
<proteinExistence type="predicted"/>
<dbReference type="InterPro" id="IPR000620">
    <property type="entry name" value="EamA_dom"/>
</dbReference>
<evidence type="ECO:0000259" key="2">
    <source>
        <dbReference type="Pfam" id="PF00892"/>
    </source>
</evidence>
<protein>
    <submittedName>
        <fullName evidence="3">DMT family transporter</fullName>
    </submittedName>
</protein>
<feature type="transmembrane region" description="Helical" evidence="1">
    <location>
        <begin position="24"/>
        <end position="43"/>
    </location>
</feature>
<name>A0ABY5GYE3_9GAMM</name>
<feature type="transmembrane region" description="Helical" evidence="1">
    <location>
        <begin position="89"/>
        <end position="106"/>
    </location>
</feature>
<keyword evidence="1" id="KW-0472">Membrane</keyword>
<feature type="transmembrane region" description="Helical" evidence="1">
    <location>
        <begin position="113"/>
        <end position="132"/>
    </location>
</feature>
<feature type="transmembrane region" description="Helical" evidence="1">
    <location>
        <begin position="198"/>
        <end position="218"/>
    </location>
</feature>
<dbReference type="InterPro" id="IPR037185">
    <property type="entry name" value="EmrE-like"/>
</dbReference>
<evidence type="ECO:0000313" key="4">
    <source>
        <dbReference type="Proteomes" id="UP001059950"/>
    </source>
</evidence>
<feature type="transmembrane region" description="Helical" evidence="1">
    <location>
        <begin position="138"/>
        <end position="156"/>
    </location>
</feature>
<feature type="transmembrane region" description="Helical" evidence="1">
    <location>
        <begin position="252"/>
        <end position="270"/>
    </location>
</feature>
<feature type="transmembrane region" description="Helical" evidence="1">
    <location>
        <begin position="64"/>
        <end position="83"/>
    </location>
</feature>
<feature type="transmembrane region" description="Helical" evidence="1">
    <location>
        <begin position="168"/>
        <end position="186"/>
    </location>
</feature>
<dbReference type="SUPFAM" id="SSF103481">
    <property type="entry name" value="Multidrug resistance efflux transporter EmrE"/>
    <property type="match status" value="2"/>
</dbReference>
<feature type="domain" description="EamA" evidence="2">
    <location>
        <begin position="138"/>
        <end position="267"/>
    </location>
</feature>
<feature type="transmembrane region" description="Helical" evidence="1">
    <location>
        <begin position="230"/>
        <end position="246"/>
    </location>
</feature>
<keyword evidence="4" id="KW-1185">Reference proteome</keyword>
<dbReference type="Proteomes" id="UP001059950">
    <property type="component" value="Chromosome"/>
</dbReference>
<organism evidence="3 4">
    <name type="scientific">Amphritea atlantica</name>
    <dbReference type="NCBI Taxonomy" id="355243"/>
    <lineage>
        <taxon>Bacteria</taxon>
        <taxon>Pseudomonadati</taxon>
        <taxon>Pseudomonadota</taxon>
        <taxon>Gammaproteobacteria</taxon>
        <taxon>Oceanospirillales</taxon>
        <taxon>Oceanospirillaceae</taxon>
        <taxon>Amphritea</taxon>
    </lineage>
</organism>
<dbReference type="Gene3D" id="1.10.3730.20">
    <property type="match status" value="1"/>
</dbReference>
<feature type="domain" description="EamA" evidence="2">
    <location>
        <begin position="1"/>
        <end position="128"/>
    </location>
</feature>
<gene>
    <name evidence="3" type="ORF">KDX31_08575</name>
</gene>
<sequence length="282" mass="29754">MLLAMAAFSLEDMFIKSAVEVVPLGYAILAFGLGGALVFLGLMQLKGEATVPADVRSKAMLVRVICEIIGRSCFALAIILMPLSSASAILQATPLVVVLGAAVYMNEKISVSHWLAILAGFIGVLMIVRPGPGDFNPASLFAVASTLGFAGRDLATRAASPKLSNYQLGFYGFLVLIASGACLSLTEDKAFAIDTSSALQIAAAILFGVIAYNALTIAMRSGSVSVVAPFRYSRVIFALILGIVIFDEQPDLMTLSGTCVIVSSGIYILYSRRLKRVIADRS</sequence>
<reference evidence="3" key="1">
    <citation type="submission" date="2021-04" db="EMBL/GenBank/DDBJ databases">
        <title>Oceanospirillales bacteria with DddD are important DMSP degraders in coastal seawater.</title>
        <authorList>
            <person name="Liu J."/>
        </authorList>
    </citation>
    <scope>NUCLEOTIDE SEQUENCE</scope>
    <source>
        <strain evidence="3">GY6</strain>
    </source>
</reference>
<evidence type="ECO:0000256" key="1">
    <source>
        <dbReference type="SAM" id="Phobius"/>
    </source>
</evidence>
<dbReference type="EMBL" id="CP073344">
    <property type="protein sequence ID" value="UTW05037.1"/>
    <property type="molecule type" value="Genomic_DNA"/>
</dbReference>
<dbReference type="Pfam" id="PF00892">
    <property type="entry name" value="EamA"/>
    <property type="match status" value="2"/>
</dbReference>
<keyword evidence="1" id="KW-0812">Transmembrane</keyword>
<evidence type="ECO:0000313" key="3">
    <source>
        <dbReference type="EMBL" id="UTW05037.1"/>
    </source>
</evidence>
<dbReference type="PANTHER" id="PTHR22911:SF135">
    <property type="entry name" value="BLR4310 PROTEIN"/>
    <property type="match status" value="1"/>
</dbReference>